<comment type="caution">
    <text evidence="2">The sequence shown here is derived from an EMBL/GenBank/DDBJ whole genome shotgun (WGS) entry which is preliminary data.</text>
</comment>
<keyword evidence="3" id="KW-1185">Reference proteome</keyword>
<gene>
    <name evidence="2" type="ORF">GCM10022380_46060</name>
</gene>
<proteinExistence type="predicted"/>
<reference evidence="3" key="1">
    <citation type="journal article" date="2019" name="Int. J. Syst. Evol. Microbiol.">
        <title>The Global Catalogue of Microorganisms (GCM) 10K type strain sequencing project: providing services to taxonomists for standard genome sequencing and annotation.</title>
        <authorList>
            <consortium name="The Broad Institute Genomics Platform"/>
            <consortium name="The Broad Institute Genome Sequencing Center for Infectious Disease"/>
            <person name="Wu L."/>
            <person name="Ma J."/>
        </authorList>
    </citation>
    <scope>NUCLEOTIDE SEQUENCE [LARGE SCALE GENOMIC DNA]</scope>
    <source>
        <strain evidence="3">JCM 17017</strain>
    </source>
</reference>
<evidence type="ECO:0000256" key="1">
    <source>
        <dbReference type="SAM" id="MobiDB-lite"/>
    </source>
</evidence>
<dbReference type="Proteomes" id="UP001501624">
    <property type="component" value="Unassembled WGS sequence"/>
</dbReference>
<sequence>MAPPPNSSTHTTTRRSPRADSGPGCGQRAVKAGRFNPKCPEYQGYLDPGGPGRGKTSGDLQREYACEQGYLPKSEC</sequence>
<evidence type="ECO:0000313" key="2">
    <source>
        <dbReference type="EMBL" id="GAA3821738.1"/>
    </source>
</evidence>
<protein>
    <submittedName>
        <fullName evidence="2">Uncharacterized protein</fullName>
    </submittedName>
</protein>
<evidence type="ECO:0000313" key="3">
    <source>
        <dbReference type="Proteomes" id="UP001501624"/>
    </source>
</evidence>
<accession>A0ABP7ILX7</accession>
<name>A0ABP7ILX7_9PSEU</name>
<dbReference type="EMBL" id="BAABCM010000006">
    <property type="protein sequence ID" value="GAA3821738.1"/>
    <property type="molecule type" value="Genomic_DNA"/>
</dbReference>
<feature type="region of interest" description="Disordered" evidence="1">
    <location>
        <begin position="1"/>
        <end position="63"/>
    </location>
</feature>
<organism evidence="2 3">
    <name type="scientific">Amycolatopsis tucumanensis</name>
    <dbReference type="NCBI Taxonomy" id="401106"/>
    <lineage>
        <taxon>Bacteria</taxon>
        <taxon>Bacillati</taxon>
        <taxon>Actinomycetota</taxon>
        <taxon>Actinomycetes</taxon>
        <taxon>Pseudonocardiales</taxon>
        <taxon>Pseudonocardiaceae</taxon>
        <taxon>Amycolatopsis</taxon>
    </lineage>
</organism>